<evidence type="ECO:0008006" key="4">
    <source>
        <dbReference type="Google" id="ProtNLM"/>
    </source>
</evidence>
<evidence type="ECO:0000313" key="3">
    <source>
        <dbReference type="Proteomes" id="UP000521872"/>
    </source>
</evidence>
<dbReference type="Proteomes" id="UP000521872">
    <property type="component" value="Unassembled WGS sequence"/>
</dbReference>
<accession>A0A8H4R1U1</accession>
<dbReference type="EMBL" id="JAACJL010000015">
    <property type="protein sequence ID" value="KAF4620814.1"/>
    <property type="molecule type" value="Genomic_DNA"/>
</dbReference>
<gene>
    <name evidence="2" type="ORF">D9613_000519</name>
</gene>
<keyword evidence="1" id="KW-0732">Signal</keyword>
<dbReference type="SUPFAM" id="SSF52047">
    <property type="entry name" value="RNI-like"/>
    <property type="match status" value="1"/>
</dbReference>
<feature type="signal peptide" evidence="1">
    <location>
        <begin position="1"/>
        <end position="27"/>
    </location>
</feature>
<evidence type="ECO:0000256" key="1">
    <source>
        <dbReference type="SAM" id="SignalP"/>
    </source>
</evidence>
<feature type="chain" id="PRO_5034897535" description="F-box domain-containing protein" evidence="1">
    <location>
        <begin position="28"/>
        <end position="400"/>
    </location>
</feature>
<dbReference type="InterPro" id="IPR032675">
    <property type="entry name" value="LRR_dom_sf"/>
</dbReference>
<sequence length="400" mass="45056">MADNTPTSALRTKLALVLVSKAWRCLAVQILYKHVAIRSPMRALAILKSLEDSRSSNFPLQPADYAQWIRHIEVFTFSRGSNDITHLQTIYKILMRCTNLQIFSGWWTRPLPHAFLDAVAQQLGPVISGLYWNDMDVSYRGITMEASLKFICSFQSLSVLDLRHITEAESGSLVAESCPTLPRLKHIVLSTRKESLVMATALRLPSLRDLVMEASLYRTKTDGLMKLFLQANGASLTSVDLKLSLKAGQLESDITRLQPDLSCDVSPDLFLDPQNCPFLEGFAFPARASEITVSSPCLRRIGIRGAHREGLDVDKPSSLREHLMSIDVKKFPNLQVIMMIDFVAEAQGDYDTLKKFFVRWNDRFSEMDVEFLDGAAMQYFSNEPNKKEEHAVDPSHSPDV</sequence>
<comment type="caution">
    <text evidence="2">The sequence shown here is derived from an EMBL/GenBank/DDBJ whole genome shotgun (WGS) entry which is preliminary data.</text>
</comment>
<name>A0A8H4R1U1_9AGAR</name>
<proteinExistence type="predicted"/>
<keyword evidence="3" id="KW-1185">Reference proteome</keyword>
<organism evidence="2 3">
    <name type="scientific">Agrocybe pediades</name>
    <dbReference type="NCBI Taxonomy" id="84607"/>
    <lineage>
        <taxon>Eukaryota</taxon>
        <taxon>Fungi</taxon>
        <taxon>Dikarya</taxon>
        <taxon>Basidiomycota</taxon>
        <taxon>Agaricomycotina</taxon>
        <taxon>Agaricomycetes</taxon>
        <taxon>Agaricomycetidae</taxon>
        <taxon>Agaricales</taxon>
        <taxon>Agaricineae</taxon>
        <taxon>Strophariaceae</taxon>
        <taxon>Agrocybe</taxon>
    </lineage>
</organism>
<protein>
    <recommendedName>
        <fullName evidence="4">F-box domain-containing protein</fullName>
    </recommendedName>
</protein>
<reference evidence="2 3" key="1">
    <citation type="submission" date="2019-12" db="EMBL/GenBank/DDBJ databases">
        <authorList>
            <person name="Floudas D."/>
            <person name="Bentzer J."/>
            <person name="Ahren D."/>
            <person name="Johansson T."/>
            <person name="Persson P."/>
            <person name="Tunlid A."/>
        </authorList>
    </citation>
    <scope>NUCLEOTIDE SEQUENCE [LARGE SCALE GENOMIC DNA]</scope>
    <source>
        <strain evidence="2 3">CBS 102.39</strain>
    </source>
</reference>
<dbReference type="Gene3D" id="3.80.10.10">
    <property type="entry name" value="Ribonuclease Inhibitor"/>
    <property type="match status" value="1"/>
</dbReference>
<dbReference type="AlphaFoldDB" id="A0A8H4R1U1"/>
<evidence type="ECO:0000313" key="2">
    <source>
        <dbReference type="EMBL" id="KAF4620814.1"/>
    </source>
</evidence>